<sequence>MLRDRIVCGINSVTIQTRLLEQPDLTFEDAVQTVLAVEAPKEDTGKTFQANSSSNAFTTHHVMTLEGDVTCYRCGEGHLASSCKHVNTTCNDCRKRGHLSKVCN</sequence>
<protein>
    <submittedName>
        <fullName evidence="1">Uncharacterized protein</fullName>
    </submittedName>
</protein>
<accession>A0AC60QSL7</accession>
<organism evidence="1 2">
    <name type="scientific">Ixodes persulcatus</name>
    <name type="common">Taiga tick</name>
    <dbReference type="NCBI Taxonomy" id="34615"/>
    <lineage>
        <taxon>Eukaryota</taxon>
        <taxon>Metazoa</taxon>
        <taxon>Ecdysozoa</taxon>
        <taxon>Arthropoda</taxon>
        <taxon>Chelicerata</taxon>
        <taxon>Arachnida</taxon>
        <taxon>Acari</taxon>
        <taxon>Parasitiformes</taxon>
        <taxon>Ixodida</taxon>
        <taxon>Ixodoidea</taxon>
        <taxon>Ixodidae</taxon>
        <taxon>Ixodinae</taxon>
        <taxon>Ixodes</taxon>
    </lineage>
</organism>
<proteinExistence type="predicted"/>
<keyword evidence="2" id="KW-1185">Reference proteome</keyword>
<reference evidence="1 2" key="1">
    <citation type="journal article" date="2020" name="Cell">
        <title>Large-Scale Comparative Analyses of Tick Genomes Elucidate Their Genetic Diversity and Vector Capacities.</title>
        <authorList>
            <consortium name="Tick Genome and Microbiome Consortium (TIGMIC)"/>
            <person name="Jia N."/>
            <person name="Wang J."/>
            <person name="Shi W."/>
            <person name="Du L."/>
            <person name="Sun Y."/>
            <person name="Zhan W."/>
            <person name="Jiang J.F."/>
            <person name="Wang Q."/>
            <person name="Zhang B."/>
            <person name="Ji P."/>
            <person name="Bell-Sakyi L."/>
            <person name="Cui X.M."/>
            <person name="Yuan T.T."/>
            <person name="Jiang B.G."/>
            <person name="Yang W.F."/>
            <person name="Lam T.T."/>
            <person name="Chang Q.C."/>
            <person name="Ding S.J."/>
            <person name="Wang X.J."/>
            <person name="Zhu J.G."/>
            <person name="Ruan X.D."/>
            <person name="Zhao L."/>
            <person name="Wei J.T."/>
            <person name="Ye R.Z."/>
            <person name="Que T.C."/>
            <person name="Du C.H."/>
            <person name="Zhou Y.H."/>
            <person name="Cheng J.X."/>
            <person name="Dai P.F."/>
            <person name="Guo W.B."/>
            <person name="Han X.H."/>
            <person name="Huang E.J."/>
            <person name="Li L.F."/>
            <person name="Wei W."/>
            <person name="Gao Y.C."/>
            <person name="Liu J.Z."/>
            <person name="Shao H.Z."/>
            <person name="Wang X."/>
            <person name="Wang C.C."/>
            <person name="Yang T.C."/>
            <person name="Huo Q.B."/>
            <person name="Li W."/>
            <person name="Chen H.Y."/>
            <person name="Chen S.E."/>
            <person name="Zhou L.G."/>
            <person name="Ni X.B."/>
            <person name="Tian J.H."/>
            <person name="Sheng Y."/>
            <person name="Liu T."/>
            <person name="Pan Y.S."/>
            <person name="Xia L.Y."/>
            <person name="Li J."/>
            <person name="Zhao F."/>
            <person name="Cao W.C."/>
        </authorList>
    </citation>
    <scope>NUCLEOTIDE SEQUENCE [LARGE SCALE GENOMIC DNA]</scope>
    <source>
        <strain evidence="1">Iper-2018</strain>
    </source>
</reference>
<comment type="caution">
    <text evidence="1">The sequence shown here is derived from an EMBL/GenBank/DDBJ whole genome shotgun (WGS) entry which is preliminary data.</text>
</comment>
<name>A0AC60QSL7_IXOPE</name>
<gene>
    <name evidence="1" type="ORF">HPB47_015760</name>
</gene>
<evidence type="ECO:0000313" key="1">
    <source>
        <dbReference type="EMBL" id="KAG0442194.1"/>
    </source>
</evidence>
<dbReference type="EMBL" id="JABSTQ010004432">
    <property type="protein sequence ID" value="KAG0442194.1"/>
    <property type="molecule type" value="Genomic_DNA"/>
</dbReference>
<dbReference type="Proteomes" id="UP000805193">
    <property type="component" value="Unassembled WGS sequence"/>
</dbReference>
<evidence type="ECO:0000313" key="2">
    <source>
        <dbReference type="Proteomes" id="UP000805193"/>
    </source>
</evidence>